<sequence>MQPYYYIHATRIIAAIQELLNDIPEIKKADPELLVYDVLAYIGFNDAMIKEAVGERIYNKVNQPVAFEVAQ</sequence>
<comment type="caution">
    <text evidence="1">The sequence shown here is derived from an EMBL/GenBank/DDBJ whole genome shotgun (WGS) entry which is preliminary data.</text>
</comment>
<evidence type="ECO:0000313" key="1">
    <source>
        <dbReference type="EMBL" id="KPL73848.1"/>
    </source>
</evidence>
<gene>
    <name evidence="1" type="ORF">AC812_13750</name>
</gene>
<dbReference type="EMBL" id="LGHJ01000019">
    <property type="protein sequence ID" value="KPL73848.1"/>
    <property type="molecule type" value="Genomic_DNA"/>
</dbReference>
<protein>
    <submittedName>
        <fullName evidence="1">Uncharacterized protein</fullName>
    </submittedName>
</protein>
<organism evidence="1 2">
    <name type="scientific">Bellilinea caldifistulae</name>
    <dbReference type="NCBI Taxonomy" id="360411"/>
    <lineage>
        <taxon>Bacteria</taxon>
        <taxon>Bacillati</taxon>
        <taxon>Chloroflexota</taxon>
        <taxon>Anaerolineae</taxon>
        <taxon>Anaerolineales</taxon>
        <taxon>Anaerolineaceae</taxon>
        <taxon>Bellilinea</taxon>
    </lineage>
</organism>
<dbReference type="AlphaFoldDB" id="A0A0P6XP03"/>
<evidence type="ECO:0000313" key="2">
    <source>
        <dbReference type="Proteomes" id="UP000050514"/>
    </source>
</evidence>
<proteinExistence type="predicted"/>
<dbReference type="RefSeq" id="WP_061917486.1">
    <property type="nucleotide sequence ID" value="NZ_DF967971.1"/>
</dbReference>
<name>A0A0P6XP03_9CHLR</name>
<dbReference type="STRING" id="360411.AC812_13750"/>
<dbReference type="Proteomes" id="UP000050514">
    <property type="component" value="Unassembled WGS sequence"/>
</dbReference>
<reference evidence="1 2" key="1">
    <citation type="submission" date="2015-07" db="EMBL/GenBank/DDBJ databases">
        <title>Draft genome of Bellilinea caldifistulae DSM 17877.</title>
        <authorList>
            <person name="Hemp J."/>
            <person name="Ward L.M."/>
            <person name="Pace L.A."/>
            <person name="Fischer W.W."/>
        </authorList>
    </citation>
    <scope>NUCLEOTIDE SEQUENCE [LARGE SCALE GENOMIC DNA]</scope>
    <source>
        <strain evidence="1 2">GOMI-1</strain>
    </source>
</reference>
<keyword evidence="2" id="KW-1185">Reference proteome</keyword>
<accession>A0A0P6XP03</accession>